<dbReference type="PANTHER" id="PTHR17039:SF0">
    <property type="entry name" value="U3 SMALL NUCLEOLAR RIBONUCLEOPROTEIN PROTEIN MPP10"/>
    <property type="match status" value="1"/>
</dbReference>
<evidence type="ECO:0000256" key="6">
    <source>
        <dbReference type="ARBA" id="ARBA00029455"/>
    </source>
</evidence>
<name>A0A1V9ZY39_9STRA</name>
<proteinExistence type="inferred from homology"/>
<accession>A0A1V9ZY39</accession>
<dbReference type="AlphaFoldDB" id="A0A1V9ZY39"/>
<evidence type="ECO:0000256" key="4">
    <source>
        <dbReference type="ARBA" id="ARBA00023242"/>
    </source>
</evidence>
<evidence type="ECO:0000256" key="2">
    <source>
        <dbReference type="ARBA" id="ARBA00022517"/>
    </source>
</evidence>
<feature type="compositionally biased region" description="Basic and acidic residues" evidence="8">
    <location>
        <begin position="481"/>
        <end position="497"/>
    </location>
</feature>
<keyword evidence="5 7" id="KW-0687">Ribonucleoprotein</keyword>
<dbReference type="PANTHER" id="PTHR17039">
    <property type="entry name" value="U3 SMALL NUCLEOLAR RIBONUCLEOPROTEIN PROTEIN MPP10"/>
    <property type="match status" value="1"/>
</dbReference>
<dbReference type="GO" id="GO:0005732">
    <property type="term" value="C:sno(s)RNA-containing ribonucleoprotein complex"/>
    <property type="evidence" value="ECO:0007669"/>
    <property type="project" value="UniProtKB-UniRule"/>
</dbReference>
<feature type="compositionally biased region" description="Basic residues" evidence="8">
    <location>
        <begin position="498"/>
        <end position="511"/>
    </location>
</feature>
<dbReference type="OrthoDB" id="445326at2759"/>
<dbReference type="EMBL" id="JNBS01001054">
    <property type="protein sequence ID" value="OQS02943.1"/>
    <property type="molecule type" value="Genomic_DNA"/>
</dbReference>
<sequence>MAEAIEFRAQVLEKPEVFFTPSEEVAKQIAQFTKFLFDEAKQCPTAPKTPLNTLYVEGFDSDQIWEQLKLQNEPMAKEIGRQVKRITKDPSAIQLFPSLTGNADKQNDEEMEENDDSEAENDENDAIEEEEEEDNESIEEEDDLASDEEEIPVKKSSKKRKRVPDAEGVEDGFFDWDEMEKAAEEEENENSDEEDEDLEDDEDEDGVFNDDAVSEKKATYKDFFGEGSDDNEQVDDDDEDEDDEEEIEEDEDKQKTSSLKRPLTEDEEEDEAERGIMSSHQRRMQNLASQIESLEEEALGDKHWALKGEVKAGARPENSLLEASLEYDRPTKVAPTITVEVTQALEDIIKERIRENQYDDVIRKFAVNDNAQREAAELSTEKSKEGLGEIYEKEYMKNAMGFEDTSEMKKEQEEIEAMFKKLCWKLDALSNFHFTPRPVVREMQVQSTAPAISMEEAVPINVSEATMAAPEEVYDKKRKRDGVVRSREEMNQDERKAARNAKKHARRKARAQKAADERLVAKVNPGMGNKYEKKKMLESLQAKNVSKGKEIDGSTKQFSNSSEFFSKLQQDANKTIDEHRAEKNKVKKANAKSASFYKL</sequence>
<keyword evidence="3 7" id="KW-0698">rRNA processing</keyword>
<feature type="compositionally biased region" description="Acidic residues" evidence="8">
    <location>
        <begin position="227"/>
        <end position="251"/>
    </location>
</feature>
<feature type="region of interest" description="Disordered" evidence="8">
    <location>
        <begin position="578"/>
        <end position="599"/>
    </location>
</feature>
<reference evidence="9 10" key="1">
    <citation type="journal article" date="2014" name="Genome Biol. Evol.">
        <title>The secreted proteins of Achlya hypogyna and Thraustotheca clavata identify the ancestral oomycete secretome and reveal gene acquisitions by horizontal gene transfer.</title>
        <authorList>
            <person name="Misner I."/>
            <person name="Blouin N."/>
            <person name="Leonard G."/>
            <person name="Richards T.A."/>
            <person name="Lane C.E."/>
        </authorList>
    </citation>
    <scope>NUCLEOTIDE SEQUENCE [LARGE SCALE GENOMIC DNA]</scope>
    <source>
        <strain evidence="9 10">ATCC 34112</strain>
    </source>
</reference>
<evidence type="ECO:0000256" key="1">
    <source>
        <dbReference type="ARBA" id="ARBA00004604"/>
    </source>
</evidence>
<dbReference type="Proteomes" id="UP000243217">
    <property type="component" value="Unassembled WGS sequence"/>
</dbReference>
<keyword evidence="10" id="KW-1185">Reference proteome</keyword>
<feature type="region of interest" description="Disordered" evidence="8">
    <location>
        <begin position="87"/>
        <end position="284"/>
    </location>
</feature>
<feature type="compositionally biased region" description="Acidic residues" evidence="8">
    <location>
        <begin position="167"/>
        <end position="208"/>
    </location>
</feature>
<gene>
    <name evidence="9" type="ORF">THRCLA_04731</name>
</gene>
<protein>
    <recommendedName>
        <fullName evidence="7">U3 small nucleolar ribonucleoprotein protein MPP10</fullName>
    </recommendedName>
</protein>
<comment type="function">
    <text evidence="7">Involved in nucleolar processing of pre-18S ribosomal RNA.</text>
</comment>
<feature type="compositionally biased region" description="Basic and acidic residues" evidence="8">
    <location>
        <begin position="213"/>
        <end position="224"/>
    </location>
</feature>
<evidence type="ECO:0000313" key="9">
    <source>
        <dbReference type="EMBL" id="OQS02943.1"/>
    </source>
</evidence>
<dbReference type="GO" id="GO:0032040">
    <property type="term" value="C:small-subunit processome"/>
    <property type="evidence" value="ECO:0007669"/>
    <property type="project" value="TreeGrafter"/>
</dbReference>
<dbReference type="PIRSF" id="PIRSF017300">
    <property type="entry name" value="snoRNP_Mpp10"/>
    <property type="match status" value="1"/>
</dbReference>
<organism evidence="9 10">
    <name type="scientific">Thraustotheca clavata</name>
    <dbReference type="NCBI Taxonomy" id="74557"/>
    <lineage>
        <taxon>Eukaryota</taxon>
        <taxon>Sar</taxon>
        <taxon>Stramenopiles</taxon>
        <taxon>Oomycota</taxon>
        <taxon>Saprolegniomycetes</taxon>
        <taxon>Saprolegniales</taxon>
        <taxon>Achlyaceae</taxon>
        <taxon>Thraustotheca</taxon>
    </lineage>
</organism>
<evidence type="ECO:0000256" key="8">
    <source>
        <dbReference type="SAM" id="MobiDB-lite"/>
    </source>
</evidence>
<dbReference type="GO" id="GO:0006364">
    <property type="term" value="P:rRNA processing"/>
    <property type="evidence" value="ECO:0007669"/>
    <property type="project" value="UniProtKB-KW"/>
</dbReference>
<keyword evidence="4 7" id="KW-0539">Nucleus</keyword>
<feature type="region of interest" description="Disordered" evidence="8">
    <location>
        <begin position="478"/>
        <end position="516"/>
    </location>
</feature>
<dbReference type="InterPro" id="IPR012173">
    <property type="entry name" value="Mpp10"/>
</dbReference>
<keyword evidence="2 7" id="KW-0690">Ribosome biogenesis</keyword>
<dbReference type="STRING" id="74557.A0A1V9ZY39"/>
<dbReference type="GO" id="GO:0034457">
    <property type="term" value="C:Mpp10 complex"/>
    <property type="evidence" value="ECO:0007669"/>
    <property type="project" value="UniProtKB-UniRule"/>
</dbReference>
<comment type="caution">
    <text evidence="9">The sequence shown here is derived from an EMBL/GenBank/DDBJ whole genome shotgun (WGS) entry which is preliminary data.</text>
</comment>
<feature type="compositionally biased region" description="Acidic residues" evidence="8">
    <location>
        <begin position="107"/>
        <end position="150"/>
    </location>
</feature>
<comment type="subcellular location">
    <subcellularLocation>
        <location evidence="1 7">Nucleus</location>
        <location evidence="1 7">Nucleolus</location>
    </subcellularLocation>
</comment>
<evidence type="ECO:0000256" key="3">
    <source>
        <dbReference type="ARBA" id="ARBA00022552"/>
    </source>
</evidence>
<evidence type="ECO:0000256" key="7">
    <source>
        <dbReference type="PIRNR" id="PIRNR017300"/>
    </source>
</evidence>
<evidence type="ECO:0000256" key="5">
    <source>
        <dbReference type="ARBA" id="ARBA00023274"/>
    </source>
</evidence>
<evidence type="ECO:0000313" key="10">
    <source>
        <dbReference type="Proteomes" id="UP000243217"/>
    </source>
</evidence>
<comment type="similarity">
    <text evidence="6 7">Belongs to the MPP10 family.</text>
</comment>
<dbReference type="Pfam" id="PF04006">
    <property type="entry name" value="Mpp10"/>
    <property type="match status" value="1"/>
</dbReference>